<evidence type="ECO:0000313" key="3">
    <source>
        <dbReference type="Proteomes" id="UP000253790"/>
    </source>
</evidence>
<dbReference type="OrthoDB" id="3579456at2"/>
<keyword evidence="1" id="KW-0472">Membrane</keyword>
<keyword evidence="1" id="KW-1133">Transmembrane helix</keyword>
<evidence type="ECO:0000313" key="2">
    <source>
        <dbReference type="EMBL" id="AXH95321.1"/>
    </source>
</evidence>
<feature type="transmembrane region" description="Helical" evidence="1">
    <location>
        <begin position="65"/>
        <end position="84"/>
    </location>
</feature>
<dbReference type="KEGG" id="orn:DV701_03475"/>
<sequence length="364" mass="38839">MRRLLSRFLSRDDVVVAVKAGVACGLAFYLGSLLPAPVDDYKYYAALGAFTVVGLVVVDSLKESLRVFGAVVIGVVVALLVQSISWTNFLTVGVAVLVGSLLMALPLLGDQRTWAPLAALFVLAAGGPDPEPMVLGYLFQLPLGALVGVVVNLLVLPPLGSTELHGATTRVHQLMVEQMRSYADLLGRVDGDDPPDAVERDELVRANESDMAHARARLSEEVERAARARRGNPRAWAVRRAEQDALDRARATERCAATLLAVGVVIGQSAPGPQEEEGQTRRSAVRVLRTAADIFEDPGLLRTDPALVDQVQDAVEDTLRRARSPHAGDGPDGLLLGALALTVRDSVEVFTSRVAVIDPDPDPA</sequence>
<reference evidence="2 3" key="1">
    <citation type="submission" date="2018-07" db="EMBL/GenBank/DDBJ databases">
        <title>Complete genome sequencing of Ornithinimicrobium sp. AMA3305.</title>
        <authorList>
            <person name="Bae J.-W."/>
        </authorList>
    </citation>
    <scope>NUCLEOTIDE SEQUENCE [LARGE SCALE GENOMIC DNA]</scope>
    <source>
        <strain evidence="2 3">AMA3305</strain>
    </source>
</reference>
<proteinExistence type="predicted"/>
<protein>
    <recommendedName>
        <fullName evidence="4">FUSC family protein</fullName>
    </recommendedName>
</protein>
<feature type="transmembrane region" description="Helical" evidence="1">
    <location>
        <begin position="90"/>
        <end position="108"/>
    </location>
</feature>
<evidence type="ECO:0000256" key="1">
    <source>
        <dbReference type="SAM" id="Phobius"/>
    </source>
</evidence>
<keyword evidence="1" id="KW-0812">Transmembrane</keyword>
<dbReference type="AlphaFoldDB" id="A0A345NJW3"/>
<accession>A0A345NJW3</accession>
<gene>
    <name evidence="2" type="ORF">DV701_03475</name>
</gene>
<feature type="transmembrane region" description="Helical" evidence="1">
    <location>
        <begin position="12"/>
        <end position="35"/>
    </location>
</feature>
<organism evidence="2 3">
    <name type="scientific">Ornithinimicrobium avium</name>
    <dbReference type="NCBI Taxonomy" id="2283195"/>
    <lineage>
        <taxon>Bacteria</taxon>
        <taxon>Bacillati</taxon>
        <taxon>Actinomycetota</taxon>
        <taxon>Actinomycetes</taxon>
        <taxon>Micrococcales</taxon>
        <taxon>Ornithinimicrobiaceae</taxon>
        <taxon>Ornithinimicrobium</taxon>
    </lineage>
</organism>
<feature type="transmembrane region" description="Helical" evidence="1">
    <location>
        <begin position="134"/>
        <end position="156"/>
    </location>
</feature>
<keyword evidence="3" id="KW-1185">Reference proteome</keyword>
<name>A0A345NJW3_9MICO</name>
<dbReference type="RefSeq" id="WP_114927086.1">
    <property type="nucleotide sequence ID" value="NZ_CP031229.1"/>
</dbReference>
<evidence type="ECO:0008006" key="4">
    <source>
        <dbReference type="Google" id="ProtNLM"/>
    </source>
</evidence>
<dbReference type="Proteomes" id="UP000253790">
    <property type="component" value="Chromosome"/>
</dbReference>
<dbReference type="EMBL" id="CP031229">
    <property type="protein sequence ID" value="AXH95321.1"/>
    <property type="molecule type" value="Genomic_DNA"/>
</dbReference>